<dbReference type="EMBL" id="DXEM01000007">
    <property type="protein sequence ID" value="HIX66986.1"/>
    <property type="molecule type" value="Genomic_DNA"/>
</dbReference>
<comment type="similarity">
    <text evidence="1">Belongs to the SfsA family.</text>
</comment>
<gene>
    <name evidence="1 4" type="primary">sfsA</name>
    <name evidence="4" type="ORF">H9735_02520</name>
</gene>
<dbReference type="InterPro" id="IPR041465">
    <property type="entry name" value="SfsA_N"/>
</dbReference>
<proteinExistence type="inferred from homology"/>
<reference evidence="4" key="2">
    <citation type="submission" date="2021-04" db="EMBL/GenBank/DDBJ databases">
        <authorList>
            <person name="Gilroy R."/>
        </authorList>
    </citation>
    <scope>NUCLEOTIDE SEQUENCE</scope>
    <source>
        <strain evidence="4">CHK191-13928</strain>
    </source>
</reference>
<dbReference type="InterPro" id="IPR005224">
    <property type="entry name" value="SfsA"/>
</dbReference>
<dbReference type="Pfam" id="PF03749">
    <property type="entry name" value="SfsA"/>
    <property type="match status" value="1"/>
</dbReference>
<dbReference type="Pfam" id="PF17746">
    <property type="entry name" value="SfsA_N"/>
    <property type="match status" value="1"/>
</dbReference>
<dbReference type="AlphaFoldDB" id="A0A9D2B8I7"/>
<feature type="domain" description="Sugar fermentation stimulation protein C-terminal" evidence="2">
    <location>
        <begin position="80"/>
        <end position="214"/>
    </location>
</feature>
<dbReference type="CDD" id="cd22359">
    <property type="entry name" value="SfsA-like_bacterial"/>
    <property type="match status" value="1"/>
</dbReference>
<accession>A0A9D2B8I7</accession>
<evidence type="ECO:0000256" key="1">
    <source>
        <dbReference type="HAMAP-Rule" id="MF_00095"/>
    </source>
</evidence>
<dbReference type="Gene3D" id="2.40.50.580">
    <property type="match status" value="1"/>
</dbReference>
<protein>
    <recommendedName>
        <fullName evidence="1">Sugar fermentation stimulation protein homolog</fullName>
    </recommendedName>
</protein>
<dbReference type="NCBIfam" id="TIGR00230">
    <property type="entry name" value="sfsA"/>
    <property type="match status" value="1"/>
</dbReference>
<comment type="caution">
    <text evidence="4">The sequence shown here is derived from an EMBL/GenBank/DDBJ whole genome shotgun (WGS) entry which is preliminary data.</text>
</comment>
<evidence type="ECO:0000313" key="4">
    <source>
        <dbReference type="EMBL" id="HIX66986.1"/>
    </source>
</evidence>
<evidence type="ECO:0000313" key="5">
    <source>
        <dbReference type="Proteomes" id="UP000886721"/>
    </source>
</evidence>
<reference evidence="4" key="1">
    <citation type="journal article" date="2021" name="PeerJ">
        <title>Extensive microbial diversity within the chicken gut microbiome revealed by metagenomics and culture.</title>
        <authorList>
            <person name="Gilroy R."/>
            <person name="Ravi A."/>
            <person name="Getino M."/>
            <person name="Pursley I."/>
            <person name="Horton D.L."/>
            <person name="Alikhan N.F."/>
            <person name="Baker D."/>
            <person name="Gharbi K."/>
            <person name="Hall N."/>
            <person name="Watson M."/>
            <person name="Adriaenssens E.M."/>
            <person name="Foster-Nyarko E."/>
            <person name="Jarju S."/>
            <person name="Secka A."/>
            <person name="Antonio M."/>
            <person name="Oren A."/>
            <person name="Chaudhuri R.R."/>
            <person name="La Ragione R."/>
            <person name="Hildebrand F."/>
            <person name="Pallen M.J."/>
        </authorList>
    </citation>
    <scope>NUCLEOTIDE SEQUENCE</scope>
    <source>
        <strain evidence="4">CHK191-13928</strain>
    </source>
</reference>
<sequence length="226" mass="25973">MKYEHIIEGTFQSRPNRFIAMVEADGETAKAHVKNTGRCRELFVPDAKIFLQKHDNPNRKTKYSLIGVMKKDVMVNVDSQAPNHVVREWLEAGGIWENPEVIASERTFENSRFDFYMEKENKKAFIEVKGVTLEEDGIARFPDAPTQRGVKHIKELIKCIEEGYEAYIIFVIQMKGIQAFEPNDKRHQEFGDALREAAQAGVHVQAWDCKVEADGLWIDRPIPVIL</sequence>
<evidence type="ECO:0000259" key="2">
    <source>
        <dbReference type="Pfam" id="PF03749"/>
    </source>
</evidence>
<organism evidence="4 5">
    <name type="scientific">Candidatus Anaerostipes excrementavium</name>
    <dbReference type="NCBI Taxonomy" id="2838463"/>
    <lineage>
        <taxon>Bacteria</taxon>
        <taxon>Bacillati</taxon>
        <taxon>Bacillota</taxon>
        <taxon>Clostridia</taxon>
        <taxon>Lachnospirales</taxon>
        <taxon>Lachnospiraceae</taxon>
        <taxon>Anaerostipes</taxon>
    </lineage>
</organism>
<dbReference type="Gene3D" id="3.40.1350.60">
    <property type="match status" value="1"/>
</dbReference>
<dbReference type="HAMAP" id="MF_00095">
    <property type="entry name" value="SfsA"/>
    <property type="match status" value="1"/>
</dbReference>
<evidence type="ECO:0000259" key="3">
    <source>
        <dbReference type="Pfam" id="PF17746"/>
    </source>
</evidence>
<feature type="domain" description="SfsA N-terminal OB" evidence="3">
    <location>
        <begin position="14"/>
        <end position="77"/>
    </location>
</feature>
<dbReference type="PANTHER" id="PTHR30545">
    <property type="entry name" value="SUGAR FERMENTATION STIMULATION PROTEIN A"/>
    <property type="match status" value="1"/>
</dbReference>
<dbReference type="PANTHER" id="PTHR30545:SF2">
    <property type="entry name" value="SUGAR FERMENTATION STIMULATION PROTEIN A"/>
    <property type="match status" value="1"/>
</dbReference>
<dbReference type="GO" id="GO:0003677">
    <property type="term" value="F:DNA binding"/>
    <property type="evidence" value="ECO:0007669"/>
    <property type="project" value="InterPro"/>
</dbReference>
<dbReference type="InterPro" id="IPR040452">
    <property type="entry name" value="SfsA_C"/>
</dbReference>
<name>A0A9D2B8I7_9FIRM</name>
<dbReference type="Proteomes" id="UP000886721">
    <property type="component" value="Unassembled WGS sequence"/>
</dbReference>